<organism evidence="8 9">
    <name type="scientific">Rothia amarae</name>
    <dbReference type="NCBI Taxonomy" id="169480"/>
    <lineage>
        <taxon>Bacteria</taxon>
        <taxon>Bacillati</taxon>
        <taxon>Actinomycetota</taxon>
        <taxon>Actinomycetes</taxon>
        <taxon>Micrococcales</taxon>
        <taxon>Micrococcaceae</taxon>
        <taxon>Rothia</taxon>
    </lineage>
</organism>
<feature type="region of interest" description="Disordered" evidence="6">
    <location>
        <begin position="1"/>
        <end position="24"/>
    </location>
</feature>
<feature type="transmembrane region" description="Helical" evidence="7">
    <location>
        <begin position="118"/>
        <end position="141"/>
    </location>
</feature>
<comment type="subcellular location">
    <subcellularLocation>
        <location evidence="1">Cell membrane</location>
        <topology evidence="1">Multi-pass membrane protein</topology>
    </subcellularLocation>
</comment>
<evidence type="ECO:0000313" key="8">
    <source>
        <dbReference type="EMBL" id="QNV40743.1"/>
    </source>
</evidence>
<dbReference type="InterPro" id="IPR017039">
    <property type="entry name" value="Virul_fac_BrkB"/>
</dbReference>
<dbReference type="PANTHER" id="PTHR30213">
    <property type="entry name" value="INNER MEMBRANE PROTEIN YHJD"/>
    <property type="match status" value="1"/>
</dbReference>
<dbReference type="EMBL" id="CP061538">
    <property type="protein sequence ID" value="QNV40743.1"/>
    <property type="molecule type" value="Genomic_DNA"/>
</dbReference>
<feature type="transmembrane region" description="Helical" evidence="7">
    <location>
        <begin position="162"/>
        <end position="188"/>
    </location>
</feature>
<proteinExistence type="predicted"/>
<accession>A0A7H2BM47</accession>
<feature type="transmembrane region" description="Helical" evidence="7">
    <location>
        <begin position="275"/>
        <end position="297"/>
    </location>
</feature>
<evidence type="ECO:0000256" key="1">
    <source>
        <dbReference type="ARBA" id="ARBA00004651"/>
    </source>
</evidence>
<feature type="transmembrane region" description="Helical" evidence="7">
    <location>
        <begin position="208"/>
        <end position="228"/>
    </location>
</feature>
<protein>
    <submittedName>
        <fullName evidence="8">YihY/virulence factor BrkB family protein</fullName>
    </submittedName>
</protein>
<keyword evidence="2" id="KW-1003">Cell membrane</keyword>
<evidence type="ECO:0000256" key="5">
    <source>
        <dbReference type="ARBA" id="ARBA00023136"/>
    </source>
</evidence>
<keyword evidence="5 7" id="KW-0472">Membrane</keyword>
<feature type="compositionally biased region" description="Basic and acidic residues" evidence="6">
    <location>
        <begin position="7"/>
        <end position="24"/>
    </location>
</feature>
<name>A0A7H2BM47_9MICC</name>
<evidence type="ECO:0000256" key="7">
    <source>
        <dbReference type="SAM" id="Phobius"/>
    </source>
</evidence>
<dbReference type="RefSeq" id="WP_190618357.1">
    <property type="nucleotide sequence ID" value="NZ_CP061538.1"/>
</dbReference>
<keyword evidence="9" id="KW-1185">Reference proteome</keyword>
<gene>
    <name evidence="8" type="ORF">IDM48_04935</name>
</gene>
<keyword evidence="4 7" id="KW-1133">Transmembrane helix</keyword>
<dbReference type="NCBIfam" id="TIGR00765">
    <property type="entry name" value="yihY_not_rbn"/>
    <property type="match status" value="1"/>
</dbReference>
<reference evidence="8 9" key="1">
    <citation type="submission" date="2020-09" db="EMBL/GenBank/DDBJ databases">
        <title>Investigation of environmental microbe.</title>
        <authorList>
            <person name="Ou Y."/>
            <person name="Kang Q."/>
        </authorList>
    </citation>
    <scope>NUCLEOTIDE SEQUENCE [LARGE SCALE GENOMIC DNA]</scope>
    <source>
        <strain evidence="8 9">KJZ-9</strain>
    </source>
</reference>
<sequence>MATLDEQTVKRAQTDHESTQSKSDKLSSVSASNWGYIFKRSFNKFLADGSTDLAAALTYFAVLSIFPALLAIVSTLGVFGQGDATANAILKFLGDFAPKDIMPLVEEPIRNLSSSSGAGLALIIGIVGALWTASGYVGAFGRAMNKIYRVTEGRPIWVLRPWNLLITAGLVLLVVLMMLVLLLSGSALDFLNNIIPGVDLSGFTAVWLWVRWPVIFVIAVALIALLYYGTPNIKQPKFHWLSPGALIALITMGIAGVGFTFYVTNFGKYNATYGMIGGVIVLLLFLWIMNNVLLFGAQIDAEIERIRELRAGIRAEETLTLEPRSDTMALKNIEKQDKLVEEARAIRLKNNGVDFEQKAKDLEDSEK</sequence>
<dbReference type="AlphaFoldDB" id="A0A7H2BM47"/>
<dbReference type="Pfam" id="PF03631">
    <property type="entry name" value="Virul_fac_BrkB"/>
    <property type="match status" value="1"/>
</dbReference>
<feature type="transmembrane region" description="Helical" evidence="7">
    <location>
        <begin position="240"/>
        <end position="263"/>
    </location>
</feature>
<dbReference type="PANTHER" id="PTHR30213:SF0">
    <property type="entry name" value="UPF0761 MEMBRANE PROTEIN YIHY"/>
    <property type="match status" value="1"/>
</dbReference>
<evidence type="ECO:0000256" key="6">
    <source>
        <dbReference type="SAM" id="MobiDB-lite"/>
    </source>
</evidence>
<dbReference type="KEGG" id="rama:IDM48_04935"/>
<evidence type="ECO:0000256" key="4">
    <source>
        <dbReference type="ARBA" id="ARBA00022989"/>
    </source>
</evidence>
<feature type="transmembrane region" description="Helical" evidence="7">
    <location>
        <begin position="53"/>
        <end position="73"/>
    </location>
</feature>
<evidence type="ECO:0000256" key="3">
    <source>
        <dbReference type="ARBA" id="ARBA00022692"/>
    </source>
</evidence>
<evidence type="ECO:0000313" key="9">
    <source>
        <dbReference type="Proteomes" id="UP000516421"/>
    </source>
</evidence>
<keyword evidence="3 7" id="KW-0812">Transmembrane</keyword>
<dbReference type="GO" id="GO:0005886">
    <property type="term" value="C:plasma membrane"/>
    <property type="evidence" value="ECO:0007669"/>
    <property type="project" value="UniProtKB-SubCell"/>
</dbReference>
<dbReference type="Proteomes" id="UP000516421">
    <property type="component" value="Chromosome"/>
</dbReference>
<evidence type="ECO:0000256" key="2">
    <source>
        <dbReference type="ARBA" id="ARBA00022475"/>
    </source>
</evidence>